<name>A0A8S9Z9K3_9TREM</name>
<evidence type="ECO:0000256" key="1">
    <source>
        <dbReference type="SAM" id="MobiDB-lite"/>
    </source>
</evidence>
<feature type="region of interest" description="Disordered" evidence="1">
    <location>
        <begin position="1"/>
        <end position="22"/>
    </location>
</feature>
<dbReference type="AlphaFoldDB" id="A0A8S9Z9K3"/>
<proteinExistence type="predicted"/>
<dbReference type="EMBL" id="JTDE01000035">
    <property type="protein sequence ID" value="KAF7262560.1"/>
    <property type="molecule type" value="Genomic_DNA"/>
</dbReference>
<comment type="caution">
    <text evidence="2">The sequence shown here is derived from an EMBL/GenBank/DDBJ whole genome shotgun (WGS) entry which is preliminary data.</text>
</comment>
<reference evidence="2" key="1">
    <citation type="submission" date="2019-07" db="EMBL/GenBank/DDBJ databases">
        <title>Annotation for the trematode Paragonimus miyazaki's.</title>
        <authorList>
            <person name="Choi Y.-J."/>
        </authorList>
    </citation>
    <scope>NUCLEOTIDE SEQUENCE</scope>
    <source>
        <strain evidence="2">Japan</strain>
    </source>
</reference>
<keyword evidence="3" id="KW-1185">Reference proteome</keyword>
<protein>
    <submittedName>
        <fullName evidence="2">Uncharacterized protein</fullName>
    </submittedName>
</protein>
<gene>
    <name evidence="2" type="ORF">EG68_00176</name>
</gene>
<dbReference type="Proteomes" id="UP000822476">
    <property type="component" value="Unassembled WGS sequence"/>
</dbReference>
<accession>A0A8S9Z9K3</accession>
<evidence type="ECO:0000313" key="3">
    <source>
        <dbReference type="Proteomes" id="UP000822476"/>
    </source>
</evidence>
<evidence type="ECO:0000313" key="2">
    <source>
        <dbReference type="EMBL" id="KAF7262560.1"/>
    </source>
</evidence>
<organism evidence="2 3">
    <name type="scientific">Paragonimus skrjabini miyazakii</name>
    <dbReference type="NCBI Taxonomy" id="59628"/>
    <lineage>
        <taxon>Eukaryota</taxon>
        <taxon>Metazoa</taxon>
        <taxon>Spiralia</taxon>
        <taxon>Lophotrochozoa</taxon>
        <taxon>Platyhelminthes</taxon>
        <taxon>Trematoda</taxon>
        <taxon>Digenea</taxon>
        <taxon>Plagiorchiida</taxon>
        <taxon>Troglotremata</taxon>
        <taxon>Troglotrematidae</taxon>
        <taxon>Paragonimus</taxon>
    </lineage>
</organism>
<sequence>MDMTESAVEDTRVPTAGPLPAGEGVVHTFRGDILSSFSAKMRTNARSSDSVCISRAGIESIQGDTTTILDLVKGIVSTLSTVTYRLQASEAQIARVLPPPPARNRQSCR</sequence>